<dbReference type="Proteomes" id="UP000683360">
    <property type="component" value="Unassembled WGS sequence"/>
</dbReference>
<dbReference type="InterPro" id="IPR036236">
    <property type="entry name" value="Znf_C2H2_sf"/>
</dbReference>
<gene>
    <name evidence="7" type="ORF">MEDL_45287</name>
</gene>
<proteinExistence type="predicted"/>
<dbReference type="OrthoDB" id="6436795at2759"/>
<comment type="caution">
    <text evidence="7">The sequence shown here is derived from an EMBL/GenBank/DDBJ whole genome shotgun (WGS) entry which is preliminary data.</text>
</comment>
<protein>
    <recommendedName>
        <fullName evidence="6">C2H2-type domain-containing protein</fullName>
    </recommendedName>
</protein>
<reference evidence="7" key="1">
    <citation type="submission" date="2021-03" db="EMBL/GenBank/DDBJ databases">
        <authorList>
            <person name="Bekaert M."/>
        </authorList>
    </citation>
    <scope>NUCLEOTIDE SEQUENCE</scope>
</reference>
<evidence type="ECO:0000313" key="8">
    <source>
        <dbReference type="Proteomes" id="UP000683360"/>
    </source>
</evidence>
<sequence length="467" mass="54642">MDPSEQADRFLECLIEKYPERDTKLQLEIHNLKRRLVEFNESDDEDLVQELQKNRKQKRKLEYVCDICDKAFRQKYNKNQHMKTHFMKFNCNKCEKSFSRDNLRKRHEKTCKKQTNSNSNTKFTCKHCGVPFDTYELLFKHAIDNHPLNGQQGGEARNKNDIAIHNQAPTVDTSNKNNRYVRKGALGDNVYQTTIIPEKGEKYDILGFFAETKSEVDNELVMRRDKIRDIKWYLNVRVEMERNIDDGRKEKVAPYFRSKTYTALANDENDHNLNEAFQKMNASLEEFIHKGSDWVVKKIISLEVNTVKYSPIAGSSYMELPTNLRFSGGLVNVKNEDHKCFLWSILAGLHPAQRNPNQVLHYRKYEHSMDLTGIDFPVSLSKVEKFEKQMTYPSTCSGVKMGLYFHYTFQKWTMDIKKLTYCTYQRKIILIIVGSRISVVSLDTHESITVNFTIAIDVCMGLLEKIC</sequence>
<evidence type="ECO:0000256" key="5">
    <source>
        <dbReference type="PROSITE-ProRule" id="PRU00042"/>
    </source>
</evidence>
<evidence type="ECO:0000259" key="6">
    <source>
        <dbReference type="PROSITE" id="PS50157"/>
    </source>
</evidence>
<accession>A0A8S3TG84</accession>
<dbReference type="SMART" id="SM00355">
    <property type="entry name" value="ZnF_C2H2"/>
    <property type="match status" value="3"/>
</dbReference>
<keyword evidence="2" id="KW-0677">Repeat</keyword>
<dbReference type="PROSITE" id="PS00028">
    <property type="entry name" value="ZINC_FINGER_C2H2_1"/>
    <property type="match status" value="2"/>
</dbReference>
<dbReference type="FunFam" id="3.30.160.60:FF:000110">
    <property type="entry name" value="Zinc finger protein-like"/>
    <property type="match status" value="1"/>
</dbReference>
<name>A0A8S3TG84_MYTED</name>
<dbReference type="EMBL" id="CAJPWZ010002187">
    <property type="protein sequence ID" value="CAG2232645.1"/>
    <property type="molecule type" value="Genomic_DNA"/>
</dbReference>
<evidence type="ECO:0000256" key="2">
    <source>
        <dbReference type="ARBA" id="ARBA00022737"/>
    </source>
</evidence>
<dbReference type="SUPFAM" id="SSF57667">
    <property type="entry name" value="beta-beta-alpha zinc fingers"/>
    <property type="match status" value="1"/>
</dbReference>
<dbReference type="PANTHER" id="PTHR31511:SF12">
    <property type="entry name" value="RHO TERMINATION FACTOR N-TERMINAL DOMAIN-CONTAINING PROTEIN"/>
    <property type="match status" value="1"/>
</dbReference>
<keyword evidence="8" id="KW-1185">Reference proteome</keyword>
<dbReference type="PROSITE" id="PS50157">
    <property type="entry name" value="ZINC_FINGER_C2H2_2"/>
    <property type="match status" value="2"/>
</dbReference>
<organism evidence="7 8">
    <name type="scientific">Mytilus edulis</name>
    <name type="common">Blue mussel</name>
    <dbReference type="NCBI Taxonomy" id="6550"/>
    <lineage>
        <taxon>Eukaryota</taxon>
        <taxon>Metazoa</taxon>
        <taxon>Spiralia</taxon>
        <taxon>Lophotrochozoa</taxon>
        <taxon>Mollusca</taxon>
        <taxon>Bivalvia</taxon>
        <taxon>Autobranchia</taxon>
        <taxon>Pteriomorphia</taxon>
        <taxon>Mytilida</taxon>
        <taxon>Mytiloidea</taxon>
        <taxon>Mytilidae</taxon>
        <taxon>Mytilinae</taxon>
        <taxon>Mytilus</taxon>
    </lineage>
</organism>
<feature type="domain" description="C2H2-type" evidence="6">
    <location>
        <begin position="63"/>
        <end position="85"/>
    </location>
</feature>
<evidence type="ECO:0000256" key="4">
    <source>
        <dbReference type="ARBA" id="ARBA00022833"/>
    </source>
</evidence>
<evidence type="ECO:0000256" key="3">
    <source>
        <dbReference type="ARBA" id="ARBA00022771"/>
    </source>
</evidence>
<keyword evidence="1" id="KW-0479">Metal-binding</keyword>
<dbReference type="Gene3D" id="3.30.160.60">
    <property type="entry name" value="Classic Zinc Finger"/>
    <property type="match status" value="2"/>
</dbReference>
<dbReference type="PANTHER" id="PTHR31511">
    <property type="entry name" value="PROTEIN CBG23764"/>
    <property type="match status" value="1"/>
</dbReference>
<keyword evidence="3 5" id="KW-0863">Zinc-finger</keyword>
<dbReference type="Pfam" id="PF00096">
    <property type="entry name" value="zf-C2H2"/>
    <property type="match status" value="1"/>
</dbReference>
<dbReference type="InterPro" id="IPR013087">
    <property type="entry name" value="Znf_C2H2_type"/>
</dbReference>
<evidence type="ECO:0000256" key="1">
    <source>
        <dbReference type="ARBA" id="ARBA00022723"/>
    </source>
</evidence>
<dbReference type="GO" id="GO:0008270">
    <property type="term" value="F:zinc ion binding"/>
    <property type="evidence" value="ECO:0007669"/>
    <property type="project" value="UniProtKB-KW"/>
</dbReference>
<evidence type="ECO:0000313" key="7">
    <source>
        <dbReference type="EMBL" id="CAG2232645.1"/>
    </source>
</evidence>
<keyword evidence="4" id="KW-0862">Zinc</keyword>
<feature type="domain" description="C2H2-type" evidence="6">
    <location>
        <begin position="89"/>
        <end position="119"/>
    </location>
</feature>
<dbReference type="AlphaFoldDB" id="A0A8S3TG84"/>